<comment type="pathway">
    <text evidence="2">Cofactor biosynthesis; ubiquinone biosynthesis.</text>
</comment>
<name>A0AA37SWL2_9ALTE</name>
<dbReference type="PRINTS" id="PR00420">
    <property type="entry name" value="RNGMNOXGNASE"/>
</dbReference>
<dbReference type="SUPFAM" id="SSF51905">
    <property type="entry name" value="FAD/NAD(P)-binding domain"/>
    <property type="match status" value="1"/>
</dbReference>
<evidence type="ECO:0000256" key="5">
    <source>
        <dbReference type="ARBA" id="ARBA00022827"/>
    </source>
</evidence>
<accession>A0AA37SWL2</accession>
<evidence type="ECO:0000313" key="10">
    <source>
        <dbReference type="Proteomes" id="UP001156601"/>
    </source>
</evidence>
<evidence type="ECO:0000256" key="6">
    <source>
        <dbReference type="ARBA" id="ARBA00023002"/>
    </source>
</evidence>
<keyword evidence="4" id="KW-0285">Flavoprotein</keyword>
<evidence type="ECO:0000256" key="2">
    <source>
        <dbReference type="ARBA" id="ARBA00004749"/>
    </source>
</evidence>
<dbReference type="GO" id="GO:0071949">
    <property type="term" value="F:FAD binding"/>
    <property type="evidence" value="ECO:0007669"/>
    <property type="project" value="InterPro"/>
</dbReference>
<proteinExistence type="inferred from homology"/>
<sequence>MKNVDICIIGGGMIGSATALACAKQGYSVCVIEPRMPQNFHPEQAPDLRVSALNLHSINVLKDLGAWEHIINMRCKAYHGLVCWESNDAKTEFYANDVKQDKLGYFVENRILQLALLNEIHTSHKKSVTVLNDCKATNIDIELGVIALDTNESIAATIIIAADGANSATRTTCGIGVDGWAYKQKANVFSIKLRAPMPSVTWQQFTPTGPLAFLPMHDNYASLVWYADTSMSNRLQKMTNEQLQALIAATFPQALNEFELLARGGFPIVRRHAKQYYQSRLMLIGDAAHSINPLAGQGVNLGFKDISAFIVALSDGGLDKYQDVFKQYARQRRMKNLAMMTAMDVIYAGFSNDFAPIKLLRNAGLKLANNAGALKQQALKYAMGI</sequence>
<dbReference type="PANTHER" id="PTHR43876">
    <property type="entry name" value="UBIQUINONE BIOSYNTHESIS MONOOXYGENASE COQ6, MITOCHONDRIAL"/>
    <property type="match status" value="1"/>
</dbReference>
<comment type="similarity">
    <text evidence="3">Belongs to the UbiH/COQ6 family.</text>
</comment>
<dbReference type="InterPro" id="IPR010971">
    <property type="entry name" value="UbiH/COQ6"/>
</dbReference>
<dbReference type="InterPro" id="IPR036188">
    <property type="entry name" value="FAD/NAD-bd_sf"/>
</dbReference>
<evidence type="ECO:0000256" key="4">
    <source>
        <dbReference type="ARBA" id="ARBA00022630"/>
    </source>
</evidence>
<comment type="caution">
    <text evidence="9">The sequence shown here is derived from an EMBL/GenBank/DDBJ whole genome shotgun (WGS) entry which is preliminary data.</text>
</comment>
<feature type="domain" description="FAD-binding" evidence="8">
    <location>
        <begin position="4"/>
        <end position="314"/>
    </location>
</feature>
<comment type="cofactor">
    <cofactor evidence="1">
        <name>FAD</name>
        <dbReference type="ChEBI" id="CHEBI:57692"/>
    </cofactor>
</comment>
<dbReference type="InterPro" id="IPR002938">
    <property type="entry name" value="FAD-bd"/>
</dbReference>
<dbReference type="Gene3D" id="3.50.50.60">
    <property type="entry name" value="FAD/NAD(P)-binding domain"/>
    <property type="match status" value="2"/>
</dbReference>
<evidence type="ECO:0000259" key="8">
    <source>
        <dbReference type="Pfam" id="PF01494"/>
    </source>
</evidence>
<dbReference type="AlphaFoldDB" id="A0AA37SWL2"/>
<keyword evidence="6" id="KW-0560">Oxidoreductase</keyword>
<reference evidence="9" key="2">
    <citation type="submission" date="2023-01" db="EMBL/GenBank/DDBJ databases">
        <title>Draft genome sequence of Agaribacter marinus strain NBRC 110023.</title>
        <authorList>
            <person name="Sun Q."/>
            <person name="Mori K."/>
        </authorList>
    </citation>
    <scope>NUCLEOTIDE SEQUENCE</scope>
    <source>
        <strain evidence="9">NBRC 110023</strain>
    </source>
</reference>
<dbReference type="InterPro" id="IPR051205">
    <property type="entry name" value="UbiH/COQ6_monooxygenase"/>
</dbReference>
<reference evidence="9" key="1">
    <citation type="journal article" date="2014" name="Int. J. Syst. Evol. Microbiol.">
        <title>Complete genome sequence of Corynebacterium casei LMG S-19264T (=DSM 44701T), isolated from a smear-ripened cheese.</title>
        <authorList>
            <consortium name="US DOE Joint Genome Institute (JGI-PGF)"/>
            <person name="Walter F."/>
            <person name="Albersmeier A."/>
            <person name="Kalinowski J."/>
            <person name="Ruckert C."/>
        </authorList>
    </citation>
    <scope>NUCLEOTIDE SEQUENCE</scope>
    <source>
        <strain evidence="9">NBRC 110023</strain>
    </source>
</reference>
<dbReference type="EMBL" id="BSOT01000005">
    <property type="protein sequence ID" value="GLR69525.1"/>
    <property type="molecule type" value="Genomic_DNA"/>
</dbReference>
<dbReference type="GO" id="GO:0008682">
    <property type="term" value="F:3-demethoxyubiquinol 3-hydroxylase activity"/>
    <property type="evidence" value="ECO:0007669"/>
    <property type="project" value="TreeGrafter"/>
</dbReference>
<dbReference type="NCBIfam" id="TIGR01988">
    <property type="entry name" value="Ubi-OHases"/>
    <property type="match status" value="1"/>
</dbReference>
<evidence type="ECO:0000256" key="1">
    <source>
        <dbReference type="ARBA" id="ARBA00001974"/>
    </source>
</evidence>
<dbReference type="Pfam" id="PF01494">
    <property type="entry name" value="FAD_binding_3"/>
    <property type="match status" value="1"/>
</dbReference>
<evidence type="ECO:0000256" key="7">
    <source>
        <dbReference type="ARBA" id="ARBA00023033"/>
    </source>
</evidence>
<evidence type="ECO:0000256" key="3">
    <source>
        <dbReference type="ARBA" id="ARBA00005349"/>
    </source>
</evidence>
<dbReference type="GO" id="GO:0006744">
    <property type="term" value="P:ubiquinone biosynthetic process"/>
    <property type="evidence" value="ECO:0007669"/>
    <property type="project" value="InterPro"/>
</dbReference>
<dbReference type="PANTHER" id="PTHR43876:SF10">
    <property type="entry name" value="3-DEMETHOXYUBIQUINOL 3-HYDROXYLASE"/>
    <property type="match status" value="1"/>
</dbReference>
<keyword evidence="7" id="KW-0503">Monooxygenase</keyword>
<dbReference type="PROSITE" id="PS51257">
    <property type="entry name" value="PROKAR_LIPOPROTEIN"/>
    <property type="match status" value="1"/>
</dbReference>
<dbReference type="RefSeq" id="WP_284215853.1">
    <property type="nucleotide sequence ID" value="NZ_BSOT01000005.1"/>
</dbReference>
<keyword evidence="5" id="KW-0274">FAD</keyword>
<gene>
    <name evidence="9" type="primary">ubiF</name>
    <name evidence="9" type="ORF">GCM10007852_04330</name>
</gene>
<protein>
    <submittedName>
        <fullName evidence="9">2-octaprenyl-3-methyl-6-methoxy-1,4-benzoquinol hydroxylase</fullName>
    </submittedName>
</protein>
<keyword evidence="10" id="KW-1185">Reference proteome</keyword>
<evidence type="ECO:0000313" key="9">
    <source>
        <dbReference type="EMBL" id="GLR69525.1"/>
    </source>
</evidence>
<dbReference type="Proteomes" id="UP001156601">
    <property type="component" value="Unassembled WGS sequence"/>
</dbReference>
<organism evidence="9 10">
    <name type="scientific">Agaribacter marinus</name>
    <dbReference type="NCBI Taxonomy" id="1431249"/>
    <lineage>
        <taxon>Bacteria</taxon>
        <taxon>Pseudomonadati</taxon>
        <taxon>Pseudomonadota</taxon>
        <taxon>Gammaproteobacteria</taxon>
        <taxon>Alteromonadales</taxon>
        <taxon>Alteromonadaceae</taxon>
        <taxon>Agaribacter</taxon>
    </lineage>
</organism>